<dbReference type="Gene3D" id="3.40.50.880">
    <property type="match status" value="1"/>
</dbReference>
<evidence type="ECO:0000313" key="2">
    <source>
        <dbReference type="Proteomes" id="UP000642488"/>
    </source>
</evidence>
<dbReference type="EMBL" id="JAEKPD010000001">
    <property type="protein sequence ID" value="MBJ3761623.1"/>
    <property type="molecule type" value="Genomic_DNA"/>
</dbReference>
<dbReference type="AlphaFoldDB" id="A0A934IEX8"/>
<dbReference type="CDD" id="cd01745">
    <property type="entry name" value="GATase1_2"/>
    <property type="match status" value="1"/>
</dbReference>
<keyword evidence="2" id="KW-1185">Reference proteome</keyword>
<proteinExistence type="predicted"/>
<gene>
    <name evidence="1" type="ORF">ILP92_02515</name>
</gene>
<reference evidence="1" key="1">
    <citation type="submission" date="2020-12" db="EMBL/GenBank/DDBJ databases">
        <title>Bacterial taxonomy.</title>
        <authorList>
            <person name="Pan X."/>
        </authorList>
    </citation>
    <scope>NUCLEOTIDE SEQUENCE</scope>
    <source>
        <strain evidence="1">KCTC 52957</strain>
    </source>
</reference>
<comment type="caution">
    <text evidence="1">The sequence shown here is derived from an EMBL/GenBank/DDBJ whole genome shotgun (WGS) entry which is preliminary data.</text>
</comment>
<dbReference type="GO" id="GO:0033969">
    <property type="term" value="F:gamma-glutamyl-gamma-aminobutyrate hydrolase activity"/>
    <property type="evidence" value="ECO:0007669"/>
    <property type="project" value="TreeGrafter"/>
</dbReference>
<dbReference type="PANTHER" id="PTHR43235">
    <property type="entry name" value="GLUTAMINE AMIDOTRANSFERASE PB2B2.05-RELATED"/>
    <property type="match status" value="1"/>
</dbReference>
<sequence length="257" mass="27926">MARRVGTADRRLGGLPVSRPLIGVTTSRRSGWRIFPLVAFNLWLTGGKGIRWVAGQPADVDDVDGILIGGGDDISPDLYGGKLVSSARLDPDRDAMERGLVQAALDHGKPVLGICRGSQMINVTLGGTLDQDAYGTFHRSDYHYTILPKKDVAVAEGTLLARHTGTRPMKVNALHSQSVSKLGDGLQVAARDEGGMIQAVERVEEPFALGVQWHPEHLFYAHRQRAIFRALVNAARAGAERRRQIEAVREEAPRQGG</sequence>
<dbReference type="PROSITE" id="PS51273">
    <property type="entry name" value="GATASE_TYPE_1"/>
    <property type="match status" value="1"/>
</dbReference>
<dbReference type="Proteomes" id="UP000642488">
    <property type="component" value="Unassembled WGS sequence"/>
</dbReference>
<organism evidence="1 2">
    <name type="scientific">Palleronia pontilimi</name>
    <dbReference type="NCBI Taxonomy" id="1964209"/>
    <lineage>
        <taxon>Bacteria</taxon>
        <taxon>Pseudomonadati</taxon>
        <taxon>Pseudomonadota</taxon>
        <taxon>Alphaproteobacteria</taxon>
        <taxon>Rhodobacterales</taxon>
        <taxon>Roseobacteraceae</taxon>
        <taxon>Palleronia</taxon>
    </lineage>
</organism>
<dbReference type="Pfam" id="PF07722">
    <property type="entry name" value="Peptidase_C26"/>
    <property type="match status" value="1"/>
</dbReference>
<evidence type="ECO:0000313" key="1">
    <source>
        <dbReference type="EMBL" id="MBJ3761623.1"/>
    </source>
</evidence>
<keyword evidence="1" id="KW-0378">Hydrolase</keyword>
<dbReference type="InterPro" id="IPR029062">
    <property type="entry name" value="Class_I_gatase-like"/>
</dbReference>
<dbReference type="InterPro" id="IPR011697">
    <property type="entry name" value="Peptidase_C26"/>
</dbReference>
<dbReference type="GO" id="GO:0006598">
    <property type="term" value="P:polyamine catabolic process"/>
    <property type="evidence" value="ECO:0007669"/>
    <property type="project" value="TreeGrafter"/>
</dbReference>
<dbReference type="PANTHER" id="PTHR43235:SF1">
    <property type="entry name" value="GLUTAMINE AMIDOTRANSFERASE PB2B2.05-RELATED"/>
    <property type="match status" value="1"/>
</dbReference>
<name>A0A934IEX8_9RHOB</name>
<dbReference type="InterPro" id="IPR044668">
    <property type="entry name" value="PuuD-like"/>
</dbReference>
<dbReference type="SUPFAM" id="SSF52317">
    <property type="entry name" value="Class I glutamine amidotransferase-like"/>
    <property type="match status" value="1"/>
</dbReference>
<accession>A0A934IEX8</accession>
<dbReference type="GO" id="GO:0005829">
    <property type="term" value="C:cytosol"/>
    <property type="evidence" value="ECO:0007669"/>
    <property type="project" value="TreeGrafter"/>
</dbReference>
<protein>
    <submittedName>
        <fullName evidence="1">Gamma-glutamyl-gamma-aminobutyrate hydrolase family protein</fullName>
    </submittedName>
</protein>